<dbReference type="AlphaFoldDB" id="A0A4R6RKH7"/>
<sequence length="95" mass="10324">MTASIIANHLQAALGTDVGISFDDTAAPREVVLYRPDRLSEDFVALALQSLEDTDPNALDRIEAVLVTFETPLGRSRRRVDFRPRGGDVGRDAAA</sequence>
<dbReference type="Proteomes" id="UP000294547">
    <property type="component" value="Unassembled WGS sequence"/>
</dbReference>
<reference evidence="1 2" key="1">
    <citation type="submission" date="2019-03" db="EMBL/GenBank/DDBJ databases">
        <title>Genomic Encyclopedia of Type Strains, Phase IV (KMG-IV): sequencing the most valuable type-strain genomes for metagenomic binning, comparative biology and taxonomic classification.</title>
        <authorList>
            <person name="Goeker M."/>
        </authorList>
    </citation>
    <scope>NUCLEOTIDE SEQUENCE [LARGE SCALE GENOMIC DNA]</scope>
    <source>
        <strain evidence="1 2">DSM 102969</strain>
    </source>
</reference>
<dbReference type="EMBL" id="SNXY01000006">
    <property type="protein sequence ID" value="TDP87161.1"/>
    <property type="molecule type" value="Genomic_DNA"/>
</dbReference>
<protein>
    <submittedName>
        <fullName evidence="1">Uncharacterized protein</fullName>
    </submittedName>
</protein>
<evidence type="ECO:0000313" key="1">
    <source>
        <dbReference type="EMBL" id="TDP87161.1"/>
    </source>
</evidence>
<dbReference type="RefSeq" id="WP_126535932.1">
    <property type="nucleotide sequence ID" value="NZ_BSPM01000008.1"/>
</dbReference>
<organism evidence="1 2">
    <name type="scientific">Oharaeibacter diazotrophicus</name>
    <dbReference type="NCBI Taxonomy" id="1920512"/>
    <lineage>
        <taxon>Bacteria</taxon>
        <taxon>Pseudomonadati</taxon>
        <taxon>Pseudomonadota</taxon>
        <taxon>Alphaproteobacteria</taxon>
        <taxon>Hyphomicrobiales</taxon>
        <taxon>Pleomorphomonadaceae</taxon>
        <taxon>Oharaeibacter</taxon>
    </lineage>
</organism>
<evidence type="ECO:0000313" key="2">
    <source>
        <dbReference type="Proteomes" id="UP000294547"/>
    </source>
</evidence>
<proteinExistence type="predicted"/>
<gene>
    <name evidence="1" type="ORF">EDD54_1048</name>
</gene>
<name>A0A4R6RKH7_9HYPH</name>
<accession>A0A4R6RKH7</accession>
<keyword evidence="2" id="KW-1185">Reference proteome</keyword>
<comment type="caution">
    <text evidence="1">The sequence shown here is derived from an EMBL/GenBank/DDBJ whole genome shotgun (WGS) entry which is preliminary data.</text>
</comment>